<keyword evidence="2" id="KW-1185">Reference proteome</keyword>
<organism evidence="1 2">
    <name type="scientific">Eucalyptus globulus</name>
    <name type="common">Tasmanian blue gum</name>
    <dbReference type="NCBI Taxonomy" id="34317"/>
    <lineage>
        <taxon>Eukaryota</taxon>
        <taxon>Viridiplantae</taxon>
        <taxon>Streptophyta</taxon>
        <taxon>Embryophyta</taxon>
        <taxon>Tracheophyta</taxon>
        <taxon>Spermatophyta</taxon>
        <taxon>Magnoliopsida</taxon>
        <taxon>eudicotyledons</taxon>
        <taxon>Gunneridae</taxon>
        <taxon>Pentapetalae</taxon>
        <taxon>rosids</taxon>
        <taxon>malvids</taxon>
        <taxon>Myrtales</taxon>
        <taxon>Myrtaceae</taxon>
        <taxon>Myrtoideae</taxon>
        <taxon>Eucalypteae</taxon>
        <taxon>Eucalyptus</taxon>
    </lineage>
</organism>
<accession>A0ABD3JIG8</accession>
<dbReference type="Proteomes" id="UP001634007">
    <property type="component" value="Unassembled WGS sequence"/>
</dbReference>
<comment type="caution">
    <text evidence="1">The sequence shown here is derived from an EMBL/GenBank/DDBJ whole genome shotgun (WGS) entry which is preliminary data.</text>
</comment>
<reference evidence="1 2" key="1">
    <citation type="submission" date="2024-11" db="EMBL/GenBank/DDBJ databases">
        <title>Chromosome-level genome assembly of Eucalyptus globulus Labill. provides insights into its genome evolution.</title>
        <authorList>
            <person name="Li X."/>
        </authorList>
    </citation>
    <scope>NUCLEOTIDE SEQUENCE [LARGE SCALE GENOMIC DNA]</scope>
    <source>
        <strain evidence="1">CL2024</strain>
        <tissue evidence="1">Fresh tender leaves</tissue>
    </source>
</reference>
<gene>
    <name evidence="1" type="ORF">ACJRO7_030278</name>
</gene>
<evidence type="ECO:0000313" key="1">
    <source>
        <dbReference type="EMBL" id="KAL3725242.1"/>
    </source>
</evidence>
<name>A0ABD3JIG8_EUCGL</name>
<dbReference type="AlphaFoldDB" id="A0ABD3JIG8"/>
<proteinExistence type="predicted"/>
<evidence type="ECO:0000313" key="2">
    <source>
        <dbReference type="Proteomes" id="UP001634007"/>
    </source>
</evidence>
<protein>
    <submittedName>
        <fullName evidence="1">Uncharacterized protein</fullName>
    </submittedName>
</protein>
<sequence length="100" mass="11578">MEETEAACVSVVSRTCGGRDLSMELITWMKREQIQSSIRWRSKIKMEQLRRRWQLARRHGASILWTCGELGISVLQLAEHRNCSGPRRGEGFIECLTEWG</sequence>
<dbReference type="EMBL" id="JBJKBG010000008">
    <property type="protein sequence ID" value="KAL3725242.1"/>
    <property type="molecule type" value="Genomic_DNA"/>
</dbReference>